<evidence type="ECO:0000256" key="3">
    <source>
        <dbReference type="ARBA" id="ARBA00023002"/>
    </source>
</evidence>
<proteinExistence type="inferred from homology"/>
<keyword evidence="3 7" id="KW-0560">Oxidoreductase</keyword>
<evidence type="ECO:0000313" key="8">
    <source>
        <dbReference type="Proteomes" id="UP000215086"/>
    </source>
</evidence>
<dbReference type="FunFam" id="3.40.50.1970:FF:000003">
    <property type="entry name" value="Alcohol dehydrogenase, iron-containing"/>
    <property type="match status" value="1"/>
</dbReference>
<dbReference type="AlphaFoldDB" id="A0A286RIA3"/>
<dbReference type="InterPro" id="IPR001670">
    <property type="entry name" value="ADH_Fe/GldA"/>
</dbReference>
<dbReference type="KEGG" id="ttf:THTE_3083"/>
<dbReference type="EC" id="1.1.1.1" evidence="7"/>
<name>A0A286RIA3_9BACT</name>
<dbReference type="InterPro" id="IPR039697">
    <property type="entry name" value="Alcohol_dehydrogenase_Fe"/>
</dbReference>
<dbReference type="GO" id="GO:0046872">
    <property type="term" value="F:metal ion binding"/>
    <property type="evidence" value="ECO:0007669"/>
    <property type="project" value="InterPro"/>
</dbReference>
<evidence type="ECO:0000256" key="2">
    <source>
        <dbReference type="ARBA" id="ARBA00007358"/>
    </source>
</evidence>
<dbReference type="PANTHER" id="PTHR11496:SF102">
    <property type="entry name" value="ALCOHOL DEHYDROGENASE 4"/>
    <property type="match status" value="1"/>
</dbReference>
<dbReference type="EMBL" id="CP018477">
    <property type="protein sequence ID" value="ASV75685.1"/>
    <property type="molecule type" value="Genomic_DNA"/>
</dbReference>
<dbReference type="InterPro" id="IPR018211">
    <property type="entry name" value="ADH_Fe_CS"/>
</dbReference>
<feature type="domain" description="Fe-containing alcohol dehydrogenase-like C-terminal" evidence="6">
    <location>
        <begin position="204"/>
        <end position="395"/>
    </location>
</feature>
<dbReference type="Proteomes" id="UP000215086">
    <property type="component" value="Chromosome"/>
</dbReference>
<dbReference type="PANTHER" id="PTHR11496">
    <property type="entry name" value="ALCOHOL DEHYDROGENASE"/>
    <property type="match status" value="1"/>
</dbReference>
<accession>A0A286RIA3</accession>
<evidence type="ECO:0000259" key="5">
    <source>
        <dbReference type="Pfam" id="PF00465"/>
    </source>
</evidence>
<evidence type="ECO:0000256" key="4">
    <source>
        <dbReference type="ARBA" id="ARBA00023027"/>
    </source>
</evidence>
<comment type="similarity">
    <text evidence="2">Belongs to the iron-containing alcohol dehydrogenase family.</text>
</comment>
<dbReference type="RefSeq" id="WP_207651705.1">
    <property type="nucleotide sequence ID" value="NZ_CP018477.1"/>
</dbReference>
<comment type="cofactor">
    <cofactor evidence="1">
        <name>Fe cation</name>
        <dbReference type="ChEBI" id="CHEBI:24875"/>
    </cofactor>
</comment>
<dbReference type="SUPFAM" id="SSF56796">
    <property type="entry name" value="Dehydroquinate synthase-like"/>
    <property type="match status" value="1"/>
</dbReference>
<feature type="domain" description="Alcohol dehydrogenase iron-type/glycerol dehydrogenase GldA" evidence="5">
    <location>
        <begin position="16"/>
        <end position="193"/>
    </location>
</feature>
<protein>
    <submittedName>
        <fullName evidence="7">Alcohol dehydrogenase</fullName>
        <ecNumber evidence="7">1.1.1.1</ecNumber>
    </submittedName>
</protein>
<dbReference type="PROSITE" id="PS00913">
    <property type="entry name" value="ADH_IRON_1"/>
    <property type="match status" value="1"/>
</dbReference>
<organism evidence="7 8">
    <name type="scientific">Thermogutta terrifontis</name>
    <dbReference type="NCBI Taxonomy" id="1331910"/>
    <lineage>
        <taxon>Bacteria</taxon>
        <taxon>Pseudomonadati</taxon>
        <taxon>Planctomycetota</taxon>
        <taxon>Planctomycetia</taxon>
        <taxon>Pirellulales</taxon>
        <taxon>Thermoguttaceae</taxon>
        <taxon>Thermogutta</taxon>
    </lineage>
</organism>
<keyword evidence="4" id="KW-0520">NAD</keyword>
<dbReference type="Gene3D" id="3.40.50.1970">
    <property type="match status" value="1"/>
</dbReference>
<dbReference type="CDD" id="cd08183">
    <property type="entry name" value="Fe-ADH-like"/>
    <property type="match status" value="1"/>
</dbReference>
<dbReference type="GO" id="GO:0004022">
    <property type="term" value="F:alcohol dehydrogenase (NAD+) activity"/>
    <property type="evidence" value="ECO:0007669"/>
    <property type="project" value="UniProtKB-EC"/>
</dbReference>
<dbReference type="InterPro" id="IPR056798">
    <property type="entry name" value="ADH_Fe_C"/>
</dbReference>
<evidence type="ECO:0000313" key="7">
    <source>
        <dbReference type="EMBL" id="ASV75685.1"/>
    </source>
</evidence>
<dbReference type="Pfam" id="PF25137">
    <property type="entry name" value="ADH_Fe_C"/>
    <property type="match status" value="1"/>
</dbReference>
<evidence type="ECO:0000256" key="1">
    <source>
        <dbReference type="ARBA" id="ARBA00001962"/>
    </source>
</evidence>
<gene>
    <name evidence="7" type="ORF">THTE_3083</name>
</gene>
<dbReference type="Pfam" id="PF00465">
    <property type="entry name" value="Fe-ADH"/>
    <property type="match status" value="1"/>
</dbReference>
<dbReference type="Gene3D" id="1.20.1090.10">
    <property type="entry name" value="Dehydroquinate synthase-like - alpha domain"/>
    <property type="match status" value="1"/>
</dbReference>
<sequence>MKGFSIALQPYQFVMPRKIIFGWGCRQHLAEELPRWGTRVFVICGSRTLERQGVLDHLRRLLERAGVTWQFLTTISREPLVCDVDAVTGQVRSIGLRPGDMLLAVGGGSAIDLAKAVAAMATNSQGESVQDYLENVGRGLKLTQPPLPVVAVPTTAGTGTEATRNAVISSLDPPFKKSLRDDRVVPLVAVVDPELTVTQPPHVTASSGMDAITQLVESFISNRRKPIPQMLAPEGLRLALKWLTTAYREPDHREAREAMAQAALLSGICLANAGLGMAHGIAAALGVVAGIPHGLACAMMLPAALRANRTVVGRELAYLTRHALEKDFPNDDAAVDALIEAVEQLRADLHLPQKLREIGVSQEMIPKIAAGSFGTSMSGNPRPMTQGEIEDILCSLY</sequence>
<reference evidence="7 8" key="1">
    <citation type="journal article" name="Front. Microbiol.">
        <title>Sugar Metabolism of the First Thermophilic Planctomycete Thermogutta terrifontis: Comparative Genomic and Transcriptomic Approaches.</title>
        <authorList>
            <person name="Elcheninov A.G."/>
            <person name="Menzel P."/>
            <person name="Gudbergsdottir S.R."/>
            <person name="Slesarev A.I."/>
            <person name="Kadnikov V.V."/>
            <person name="Krogh A."/>
            <person name="Bonch-Osmolovskaya E.A."/>
            <person name="Peng X."/>
            <person name="Kublanov I.V."/>
        </authorList>
    </citation>
    <scope>NUCLEOTIDE SEQUENCE [LARGE SCALE GENOMIC DNA]</scope>
    <source>
        <strain evidence="7 8">R1</strain>
    </source>
</reference>
<evidence type="ECO:0000259" key="6">
    <source>
        <dbReference type="Pfam" id="PF25137"/>
    </source>
</evidence>
<keyword evidence="8" id="KW-1185">Reference proteome</keyword>